<dbReference type="SMR" id="A0A8T3C282"/>
<feature type="coiled-coil region" evidence="6">
    <location>
        <begin position="97"/>
        <end position="124"/>
    </location>
</feature>
<dbReference type="SUPFAM" id="SSF55455">
    <property type="entry name" value="SRF-like"/>
    <property type="match status" value="1"/>
</dbReference>
<evidence type="ECO:0000313" key="9">
    <source>
        <dbReference type="Proteomes" id="UP000829196"/>
    </source>
</evidence>
<evidence type="ECO:0000256" key="3">
    <source>
        <dbReference type="ARBA" id="ARBA00023125"/>
    </source>
</evidence>
<dbReference type="EMBL" id="JAGYWB010000003">
    <property type="protein sequence ID" value="KAI0527044.1"/>
    <property type="molecule type" value="Genomic_DNA"/>
</dbReference>
<evidence type="ECO:0000256" key="2">
    <source>
        <dbReference type="ARBA" id="ARBA00023015"/>
    </source>
</evidence>
<dbReference type="GO" id="GO:0005634">
    <property type="term" value="C:nucleus"/>
    <property type="evidence" value="ECO:0007669"/>
    <property type="project" value="UniProtKB-SubCell"/>
</dbReference>
<keyword evidence="5" id="KW-0539">Nucleus</keyword>
<evidence type="ECO:0000256" key="1">
    <source>
        <dbReference type="ARBA" id="ARBA00004123"/>
    </source>
</evidence>
<evidence type="ECO:0000256" key="5">
    <source>
        <dbReference type="ARBA" id="ARBA00023242"/>
    </source>
</evidence>
<dbReference type="OrthoDB" id="601557at2759"/>
<evidence type="ECO:0000259" key="7">
    <source>
        <dbReference type="PROSITE" id="PS50066"/>
    </source>
</evidence>
<proteinExistence type="predicted"/>
<dbReference type="GO" id="GO:0003677">
    <property type="term" value="F:DNA binding"/>
    <property type="evidence" value="ECO:0007669"/>
    <property type="project" value="UniProtKB-KW"/>
</dbReference>
<evidence type="ECO:0000256" key="6">
    <source>
        <dbReference type="SAM" id="Coils"/>
    </source>
</evidence>
<protein>
    <recommendedName>
        <fullName evidence="7">MADS-box domain-containing protein</fullName>
    </recommendedName>
</protein>
<dbReference type="InterPro" id="IPR002100">
    <property type="entry name" value="TF_MADSbox"/>
</dbReference>
<organism evidence="8 9">
    <name type="scientific">Dendrobium nobile</name>
    <name type="common">Orchid</name>
    <dbReference type="NCBI Taxonomy" id="94219"/>
    <lineage>
        <taxon>Eukaryota</taxon>
        <taxon>Viridiplantae</taxon>
        <taxon>Streptophyta</taxon>
        <taxon>Embryophyta</taxon>
        <taxon>Tracheophyta</taxon>
        <taxon>Spermatophyta</taxon>
        <taxon>Magnoliopsida</taxon>
        <taxon>Liliopsida</taxon>
        <taxon>Asparagales</taxon>
        <taxon>Orchidaceae</taxon>
        <taxon>Epidendroideae</taxon>
        <taxon>Malaxideae</taxon>
        <taxon>Dendrobiinae</taxon>
        <taxon>Dendrobium</taxon>
    </lineage>
</organism>
<dbReference type="GO" id="GO:0046983">
    <property type="term" value="F:protein dimerization activity"/>
    <property type="evidence" value="ECO:0007669"/>
    <property type="project" value="InterPro"/>
</dbReference>
<keyword evidence="3" id="KW-0238">DNA-binding</keyword>
<dbReference type="Proteomes" id="UP000829196">
    <property type="component" value="Unassembled WGS sequence"/>
</dbReference>
<dbReference type="Gene3D" id="3.40.1810.10">
    <property type="entry name" value="Transcription factor, MADS-box"/>
    <property type="match status" value="1"/>
</dbReference>
<dbReference type="PROSITE" id="PS50066">
    <property type="entry name" value="MADS_BOX_2"/>
    <property type="match status" value="1"/>
</dbReference>
<dbReference type="PANTHER" id="PTHR48019">
    <property type="entry name" value="SERUM RESPONSE FACTOR HOMOLOG"/>
    <property type="match status" value="1"/>
</dbReference>
<dbReference type="CDD" id="cd00120">
    <property type="entry name" value="MADS"/>
    <property type="match status" value="1"/>
</dbReference>
<dbReference type="InterPro" id="IPR050142">
    <property type="entry name" value="MADS-box/MEF2_TF"/>
</dbReference>
<comment type="caution">
    <text evidence="8">The sequence shown here is derived from an EMBL/GenBank/DDBJ whole genome shotgun (WGS) entry which is preliminary data.</text>
</comment>
<feature type="domain" description="MADS-box" evidence="7">
    <location>
        <begin position="1"/>
        <end position="61"/>
    </location>
</feature>
<dbReference type="SMART" id="SM00432">
    <property type="entry name" value="MADS"/>
    <property type="match status" value="1"/>
</dbReference>
<keyword evidence="4" id="KW-0804">Transcription</keyword>
<evidence type="ECO:0000313" key="8">
    <source>
        <dbReference type="EMBL" id="KAI0527044.1"/>
    </source>
</evidence>
<accession>A0A8T3C282</accession>
<dbReference type="AlphaFoldDB" id="A0A8T3C282"/>
<dbReference type="Pfam" id="PF00319">
    <property type="entry name" value="SRF-TF"/>
    <property type="match status" value="1"/>
</dbReference>
<keyword evidence="6" id="KW-0175">Coiled coil</keyword>
<sequence>MGRAKLQIRYREKPSARINTYKSRIKGIEKKSKELSVLCGVDVLFCSFSPDLGAFHYWPNEPSEFHRIIHRYKSISTQKPQCDAHSPPTNLSSQAELAAINKKLEEVRHKIKFLEAEKMNFSSQNRRADSIGSDGDCCSCAVILKDQDEDIFSALEKLDEGDLFVSDLPSDSSVDDVFNESYFDWILGRDDGLFDSETAVPTEFPF</sequence>
<comment type="subcellular location">
    <subcellularLocation>
        <location evidence="1">Nucleus</location>
    </subcellularLocation>
</comment>
<gene>
    <name evidence="8" type="ORF">KFK09_002640</name>
</gene>
<keyword evidence="2" id="KW-0805">Transcription regulation</keyword>
<dbReference type="InterPro" id="IPR036879">
    <property type="entry name" value="TF_MADSbox_sf"/>
</dbReference>
<keyword evidence="9" id="KW-1185">Reference proteome</keyword>
<evidence type="ECO:0000256" key="4">
    <source>
        <dbReference type="ARBA" id="ARBA00023163"/>
    </source>
</evidence>
<reference evidence="8" key="1">
    <citation type="journal article" date="2022" name="Front. Genet.">
        <title>Chromosome-Scale Assembly of the Dendrobium nobile Genome Provides Insights Into the Molecular Mechanism of the Biosynthesis of the Medicinal Active Ingredient of Dendrobium.</title>
        <authorList>
            <person name="Xu Q."/>
            <person name="Niu S.-C."/>
            <person name="Li K.-L."/>
            <person name="Zheng P.-J."/>
            <person name="Zhang X.-J."/>
            <person name="Jia Y."/>
            <person name="Liu Y."/>
            <person name="Niu Y.-X."/>
            <person name="Yu L.-H."/>
            <person name="Chen D.-F."/>
            <person name="Zhang G.-Q."/>
        </authorList>
    </citation>
    <scope>NUCLEOTIDE SEQUENCE</scope>
    <source>
        <tissue evidence="8">Leaf</tissue>
    </source>
</reference>
<name>A0A8T3C282_DENNO</name>